<reference evidence="1" key="1">
    <citation type="submission" date="2015-03" db="EMBL/GenBank/DDBJ databases">
        <title>Metagenome Sequencing of an Archaeal-Dominated Microbial Community from a Hot Spring at the Los Azufres Geothermal Field, Mexico.</title>
        <authorList>
            <person name="Servin-Garciduenas L.E."/>
            <person name="Martinez-Romero E."/>
        </authorList>
    </citation>
    <scope>NUCLEOTIDE SEQUENCE [LARGE SCALE GENOMIC DNA]</scope>
    <source>
        <strain evidence="1">AZ1-454</strain>
    </source>
</reference>
<dbReference type="InterPro" id="IPR019151">
    <property type="entry name" value="Proteasome_assmbl_chaperone_2"/>
</dbReference>
<comment type="caution">
    <text evidence="1">The sequence shown here is derived from an EMBL/GenBank/DDBJ whole genome shotgun (WGS) entry which is preliminary data.</text>
</comment>
<dbReference type="EMBL" id="JZWS01000001">
    <property type="protein sequence ID" value="KJR79760.1"/>
    <property type="molecule type" value="Genomic_DNA"/>
</dbReference>
<dbReference type="PATRIC" id="fig|1326980.8.peg.73"/>
<dbReference type="InterPro" id="IPR038389">
    <property type="entry name" value="PSMG2_sf"/>
</dbReference>
<organism evidence="1">
    <name type="scientific">Candidatus Aramenus sulfurataquae</name>
    <dbReference type="NCBI Taxonomy" id="1326980"/>
    <lineage>
        <taxon>Archaea</taxon>
        <taxon>Thermoproteota</taxon>
        <taxon>Thermoprotei</taxon>
        <taxon>Sulfolobales</taxon>
        <taxon>Sulfolobaceae</taxon>
        <taxon>Candidatus Aramenus</taxon>
    </lineage>
</organism>
<gene>
    <name evidence="1" type="ORF">TQ35_00395</name>
</gene>
<dbReference type="SUPFAM" id="SSF159659">
    <property type="entry name" value="Cgl1923-like"/>
    <property type="match status" value="1"/>
</dbReference>
<proteinExistence type="predicted"/>
<dbReference type="Gene3D" id="3.40.50.10900">
    <property type="entry name" value="PAC-like subunit"/>
    <property type="match status" value="1"/>
</dbReference>
<protein>
    <submittedName>
        <fullName evidence="1">Carboxylate--amine ligase</fullName>
    </submittedName>
</protein>
<dbReference type="PANTHER" id="PTHR35610:SF3">
    <property type="entry name" value="PROTEASOME ASSEMBLY CHAPERONE FAMILY PROTEIN"/>
    <property type="match status" value="1"/>
</dbReference>
<dbReference type="AlphaFoldDB" id="A0A0F2LTA8"/>
<evidence type="ECO:0000313" key="1">
    <source>
        <dbReference type="EMBL" id="KJR79760.1"/>
    </source>
</evidence>
<name>A0A0F2LTA8_9CREN</name>
<dbReference type="Pfam" id="PF09754">
    <property type="entry name" value="PAC2"/>
    <property type="match status" value="1"/>
</dbReference>
<sequence>MLRGELKMRIILKDVDENQLKHAYYITGFRTLGEVGYLATRHIILHRKMKRIGYITTKYLTAVTFLDEYGIATPYELFYDEEYHIIVQLNHVLPIEREWNAYSKRVIDWIKKLEVKNAIFIGGLDKNYRTSNEKLKWIKTSKSNVELDYPILDKQLIMVGPLALYTVYSEIYEVPATVILPYADRDRIDPAAAAAAIEAINKILGLNVDVSELYEDAKRIEEEIKKQLEYLQKEYSKSSLDRHYM</sequence>
<accession>A0A0F2LTA8</accession>
<keyword evidence="1" id="KW-0436">Ligase</keyword>
<dbReference type="GO" id="GO:0016874">
    <property type="term" value="F:ligase activity"/>
    <property type="evidence" value="ECO:0007669"/>
    <property type="project" value="UniProtKB-KW"/>
</dbReference>
<dbReference type="PANTHER" id="PTHR35610">
    <property type="entry name" value="3-ISOPROPYLMALATE DEHYDRATASE-RELATED"/>
    <property type="match status" value="1"/>
</dbReference>